<gene>
    <name evidence="2" type="ORF">COX44_02800</name>
</gene>
<dbReference type="EMBL" id="PCRH01000061">
    <property type="protein sequence ID" value="PIP16910.1"/>
    <property type="molecule type" value="Genomic_DNA"/>
</dbReference>
<dbReference type="AlphaFoldDB" id="A0A2G9YCF7"/>
<dbReference type="PANTHER" id="PTHR30471:SF3">
    <property type="entry name" value="UPF0758 PROTEIN YEES-RELATED"/>
    <property type="match status" value="1"/>
</dbReference>
<dbReference type="InterPro" id="IPR046778">
    <property type="entry name" value="UPF0758_N"/>
</dbReference>
<evidence type="ECO:0000313" key="2">
    <source>
        <dbReference type="EMBL" id="PIP16910.1"/>
    </source>
</evidence>
<name>A0A2G9YCF7_9BACT</name>
<sequence>MIMMRDLPKEERPREKLLSKGPATLTDAELLAILLRVGTKGKSAIGIGREIIKKYGGYKGIAGRSFEEFKQIKGLNNAKVAQLAAAFEIADRIVKQLRKEGNL</sequence>
<dbReference type="Proteomes" id="UP000231480">
    <property type="component" value="Unassembled WGS sequence"/>
</dbReference>
<dbReference type="InterPro" id="IPR001405">
    <property type="entry name" value="UPF0758"/>
</dbReference>
<feature type="domain" description="UPF0758" evidence="1">
    <location>
        <begin position="4"/>
        <end position="81"/>
    </location>
</feature>
<dbReference type="Pfam" id="PF20582">
    <property type="entry name" value="UPF0758_N"/>
    <property type="match status" value="1"/>
</dbReference>
<protein>
    <recommendedName>
        <fullName evidence="1">UPF0758 domain-containing protein</fullName>
    </recommendedName>
</protein>
<dbReference type="SUPFAM" id="SSF47781">
    <property type="entry name" value="RuvA domain 2-like"/>
    <property type="match status" value="1"/>
</dbReference>
<comment type="caution">
    <text evidence="2">The sequence shown here is derived from an EMBL/GenBank/DDBJ whole genome shotgun (WGS) entry which is preliminary data.</text>
</comment>
<accession>A0A2G9YCF7</accession>
<proteinExistence type="predicted"/>
<organism evidence="2 3">
    <name type="scientific">Candidatus Portnoybacteria bacterium CG23_combo_of_CG06-09_8_20_14_all_37_13</name>
    <dbReference type="NCBI Taxonomy" id="1974819"/>
    <lineage>
        <taxon>Bacteria</taxon>
        <taxon>Candidatus Portnoyibacteriota</taxon>
    </lineage>
</organism>
<dbReference type="InterPro" id="IPR010994">
    <property type="entry name" value="RuvA_2-like"/>
</dbReference>
<reference evidence="2 3" key="1">
    <citation type="submission" date="2017-09" db="EMBL/GenBank/DDBJ databases">
        <title>Depth-based differentiation of microbial function through sediment-hosted aquifers and enrichment of novel symbionts in the deep terrestrial subsurface.</title>
        <authorList>
            <person name="Probst A.J."/>
            <person name="Ladd B."/>
            <person name="Jarett J.K."/>
            <person name="Geller-Mcgrath D.E."/>
            <person name="Sieber C.M."/>
            <person name="Emerson J.B."/>
            <person name="Anantharaman K."/>
            <person name="Thomas B.C."/>
            <person name="Malmstrom R."/>
            <person name="Stieglmeier M."/>
            <person name="Klingl A."/>
            <person name="Woyke T."/>
            <person name="Ryan C.M."/>
            <person name="Banfield J.F."/>
        </authorList>
    </citation>
    <scope>NUCLEOTIDE SEQUENCE [LARGE SCALE GENOMIC DNA]</scope>
    <source>
        <strain evidence="2">CG23_combo_of_CG06-09_8_20_14_all_37_13</strain>
    </source>
</reference>
<evidence type="ECO:0000313" key="3">
    <source>
        <dbReference type="Proteomes" id="UP000231480"/>
    </source>
</evidence>
<evidence type="ECO:0000259" key="1">
    <source>
        <dbReference type="Pfam" id="PF20582"/>
    </source>
</evidence>
<dbReference type="PANTHER" id="PTHR30471">
    <property type="entry name" value="DNA REPAIR PROTEIN RADC"/>
    <property type="match status" value="1"/>
</dbReference>